<evidence type="ECO:0000313" key="6">
    <source>
        <dbReference type="EMBL" id="GAD91455.1"/>
    </source>
</evidence>
<dbReference type="GO" id="GO:0003723">
    <property type="term" value="F:RNA binding"/>
    <property type="evidence" value="ECO:0007669"/>
    <property type="project" value="TreeGrafter"/>
</dbReference>
<feature type="compositionally biased region" description="Low complexity" evidence="5">
    <location>
        <begin position="588"/>
        <end position="600"/>
    </location>
</feature>
<dbReference type="Gene3D" id="3.30.230.10">
    <property type="match status" value="1"/>
</dbReference>
<evidence type="ECO:0000256" key="5">
    <source>
        <dbReference type="SAM" id="MobiDB-lite"/>
    </source>
</evidence>
<dbReference type="InParanoid" id="V5HQC4"/>
<evidence type="ECO:0000313" key="7">
    <source>
        <dbReference type="Proteomes" id="UP000018001"/>
    </source>
</evidence>
<organism evidence="6 7">
    <name type="scientific">Byssochlamys spectabilis (strain No. 5 / NBRC 109023)</name>
    <name type="common">Paecilomyces variotii</name>
    <dbReference type="NCBI Taxonomy" id="1356009"/>
    <lineage>
        <taxon>Eukaryota</taxon>
        <taxon>Fungi</taxon>
        <taxon>Dikarya</taxon>
        <taxon>Ascomycota</taxon>
        <taxon>Pezizomycotina</taxon>
        <taxon>Eurotiomycetes</taxon>
        <taxon>Eurotiomycetidae</taxon>
        <taxon>Eurotiales</taxon>
        <taxon>Thermoascaceae</taxon>
        <taxon>Paecilomyces</taxon>
    </lineage>
</organism>
<feature type="compositionally biased region" description="Pro residues" evidence="5">
    <location>
        <begin position="528"/>
        <end position="538"/>
    </location>
</feature>
<keyword evidence="2 4" id="KW-0689">Ribosomal protein</keyword>
<dbReference type="HOGENOM" id="CLU_322875_0_0_1"/>
<dbReference type="OrthoDB" id="10254627at2759"/>
<sequence length="896" mass="99446">MAWQGSNCIMQAAQCVRRAASLQTVLQHSVRSSAVPVSPISTQLLQRQRRSAFSTFARNNAALEVQAAPEIDFSRFQHLPARIVPASPAYFSGSPKFIDHLLNLERILAKYASLPTVAPSDAPRMAWFKLAQFRDFVGEPVPTKKYKNLIKILQRLNRIDPALAPEEVRSTLNTFLRPGNPYANKPAPATVDEMGRARGKGKRKESSAVVYLVEGEGEVMVNGKNLIDVFPRLHDRESALWPLRCTQRLDKYNVWATVKGGGVTGQAEAITLAVARALLVHEPALKPVLRRGMFYSVFCWSYLVAARSPLEDYHDGHAFIYYQPAPQMPYPLHQAVCGMGLHVGGPASFGLTEGALSGFSIDVCLRSRLGLWLAQRQAKSDREALQTQENPQSSASNQYPDHRPLKLLRFEATEETLRIPNILAVAANLLLHLSHTASAEILARHQFEQTVAGSGNLEFYARPPLSPPTHRNPIFDTLRGASSWDCVGGMDGDSHQRKQHDPSSYPTVPGMGRRPIQQAPDGSRGPYGQPPLLPPRGEPPARAQGQSSAVSAYTGYGYTEQQSYGASSFQGGSLQGGGLQYHPGFHASPSRQQQTTQQREQQQERQHQPPLPLPPPQSQSQSQQQFSQYGSNMAYGLAQQSQTQTPYEVVPQYQPRQSAALEVLSSQLGVPQYFSPSEPTGTPVAGVLPQYLTPQVQPSSYSQSMVDRASTAQSFPVAMTEFNTTESTDRLEQQEQGQEAASSDDAYSQYQQALRMAFDHIRAGRLVDASQSLLEISEWLVGNSRELGILRDDAELHSGRLKLWNEFNLCWLSLFQKQKDMTQALLRPGERQPHPSMLAIDVLDKMGKELIRLCDKMEPHGLVDYQMGIWEEEILSVLSQCLDLLEGRNVVEQVRR</sequence>
<dbReference type="GO" id="GO:0005763">
    <property type="term" value="C:mitochondrial small ribosomal subunit"/>
    <property type="evidence" value="ECO:0007669"/>
    <property type="project" value="TreeGrafter"/>
</dbReference>
<proteinExistence type="inferred from homology"/>
<evidence type="ECO:0000256" key="1">
    <source>
        <dbReference type="ARBA" id="ARBA00005251"/>
    </source>
</evidence>
<comment type="caution">
    <text evidence="6">The sequence shown here is derived from an EMBL/GenBank/DDBJ whole genome shotgun (WGS) entry which is preliminary data.</text>
</comment>
<dbReference type="GO" id="GO:0006412">
    <property type="term" value="P:translation"/>
    <property type="evidence" value="ECO:0007669"/>
    <property type="project" value="InterPro"/>
</dbReference>
<comment type="similarity">
    <text evidence="1 4">Belongs to the universal ribosomal protein uS9 family.</text>
</comment>
<reference evidence="7" key="1">
    <citation type="journal article" date="2014" name="Genome Announc.">
        <title>Draft genome sequence of the formaldehyde-resistant fungus Byssochlamys spectabilis No. 5 (anamorph Paecilomyces variotii No. 5) (NBRC109023).</title>
        <authorList>
            <person name="Oka T."/>
            <person name="Ekino K."/>
            <person name="Fukuda K."/>
            <person name="Nomura Y."/>
        </authorList>
    </citation>
    <scope>NUCLEOTIDE SEQUENCE [LARGE SCALE GENOMIC DNA]</scope>
    <source>
        <strain evidence="7">No. 5 / NBRC 109023</strain>
    </source>
</reference>
<protein>
    <submittedName>
        <fullName evidence="6">37S ribosomal protein S9</fullName>
    </submittedName>
</protein>
<dbReference type="GO" id="GO:0003735">
    <property type="term" value="F:structural constituent of ribosome"/>
    <property type="evidence" value="ECO:0007669"/>
    <property type="project" value="InterPro"/>
</dbReference>
<dbReference type="SUPFAM" id="SSF54211">
    <property type="entry name" value="Ribosomal protein S5 domain 2-like"/>
    <property type="match status" value="1"/>
</dbReference>
<dbReference type="PROSITE" id="PS00360">
    <property type="entry name" value="RIBOSOMAL_S9"/>
    <property type="match status" value="1"/>
</dbReference>
<keyword evidence="7" id="KW-1185">Reference proteome</keyword>
<dbReference type="Pfam" id="PF00380">
    <property type="entry name" value="Ribosomal_S9"/>
    <property type="match status" value="1"/>
</dbReference>
<feature type="region of interest" description="Disordered" evidence="5">
    <location>
        <begin position="725"/>
        <end position="746"/>
    </location>
</feature>
<dbReference type="InterPro" id="IPR014721">
    <property type="entry name" value="Ribsml_uS5_D2-typ_fold_subgr"/>
</dbReference>
<dbReference type="Proteomes" id="UP000018001">
    <property type="component" value="Unassembled WGS sequence"/>
</dbReference>
<feature type="region of interest" description="Disordered" evidence="5">
    <location>
        <begin position="569"/>
        <end position="627"/>
    </location>
</feature>
<dbReference type="InterPro" id="IPR020568">
    <property type="entry name" value="Ribosomal_Su5_D2-typ_SF"/>
</dbReference>
<feature type="compositionally biased region" description="Low complexity" evidence="5">
    <location>
        <begin position="618"/>
        <end position="627"/>
    </location>
</feature>
<dbReference type="AlphaFoldDB" id="V5HQC4"/>
<dbReference type="EMBL" id="BAUL01000001">
    <property type="protein sequence ID" value="GAD91455.1"/>
    <property type="molecule type" value="Genomic_DNA"/>
</dbReference>
<dbReference type="InterPro" id="IPR020574">
    <property type="entry name" value="Ribosomal_uS9_CS"/>
</dbReference>
<dbReference type="eggNOG" id="KOG1697">
    <property type="taxonomic scope" value="Eukaryota"/>
</dbReference>
<feature type="compositionally biased region" description="Basic and acidic residues" evidence="5">
    <location>
        <begin position="492"/>
        <end position="501"/>
    </location>
</feature>
<feature type="region of interest" description="Disordered" evidence="5">
    <location>
        <begin position="486"/>
        <end position="548"/>
    </location>
</feature>
<evidence type="ECO:0000256" key="3">
    <source>
        <dbReference type="ARBA" id="ARBA00023274"/>
    </source>
</evidence>
<accession>V5HQC4</accession>
<dbReference type="InterPro" id="IPR000754">
    <property type="entry name" value="Ribosomal_uS9"/>
</dbReference>
<evidence type="ECO:0000256" key="4">
    <source>
        <dbReference type="RuleBase" id="RU003815"/>
    </source>
</evidence>
<dbReference type="PANTHER" id="PTHR21569">
    <property type="entry name" value="RIBOSOMAL PROTEIN S9"/>
    <property type="match status" value="1"/>
</dbReference>
<keyword evidence="3 4" id="KW-0687">Ribonucleoprotein</keyword>
<gene>
    <name evidence="6" type="ORF">PVAR5_0025</name>
</gene>
<name>V5HQC4_BYSSN</name>
<dbReference type="PANTHER" id="PTHR21569:SF1">
    <property type="entry name" value="SMALL RIBOSOMAL SUBUNIT PROTEIN US9M"/>
    <property type="match status" value="1"/>
</dbReference>
<evidence type="ECO:0000256" key="2">
    <source>
        <dbReference type="ARBA" id="ARBA00022980"/>
    </source>
</evidence>